<sequence>MKTLKKFILLLLLTGLFTSGSCSDDEEFRPTLPPITQMGANTFGCYIDGKLLTPRDGTGSTLGPDPGMIFWGSPPGISYNQIQVKDYVTGTGGRIDIYIYELSKIGSGQFSVNQSNCLDGIDANMNINIRCRWWDENLQSYKWYCSIQNGGALNILRYDFENRIVSGTFECTVQNKEDPTDIIEITQGRFDIKWDTLLDTEFP</sequence>
<accession>A0ABW5JTS8</accession>
<feature type="chain" id="PRO_5047030760" description="Ig-like domain-containing protein" evidence="1">
    <location>
        <begin position="25"/>
        <end position="203"/>
    </location>
</feature>
<evidence type="ECO:0000313" key="2">
    <source>
        <dbReference type="EMBL" id="MFD2535535.1"/>
    </source>
</evidence>
<keyword evidence="3" id="KW-1185">Reference proteome</keyword>
<protein>
    <recommendedName>
        <fullName evidence="4">Ig-like domain-containing protein</fullName>
    </recommendedName>
</protein>
<gene>
    <name evidence="2" type="ORF">ACFSQS_10520</name>
</gene>
<feature type="signal peptide" evidence="1">
    <location>
        <begin position="1"/>
        <end position="24"/>
    </location>
</feature>
<name>A0ABW5JTS8_9FLAO</name>
<keyword evidence="1" id="KW-0732">Signal</keyword>
<evidence type="ECO:0000313" key="3">
    <source>
        <dbReference type="Proteomes" id="UP001597441"/>
    </source>
</evidence>
<organism evidence="2 3">
    <name type="scientific">Gelatiniphilus marinus</name>
    <dbReference type="NCBI Taxonomy" id="1759464"/>
    <lineage>
        <taxon>Bacteria</taxon>
        <taxon>Pseudomonadati</taxon>
        <taxon>Bacteroidota</taxon>
        <taxon>Flavobacteriia</taxon>
        <taxon>Flavobacteriales</taxon>
        <taxon>Flavobacteriaceae</taxon>
        <taxon>Gelatiniphilus</taxon>
    </lineage>
</organism>
<dbReference type="PROSITE" id="PS51257">
    <property type="entry name" value="PROKAR_LIPOPROTEIN"/>
    <property type="match status" value="1"/>
</dbReference>
<dbReference type="RefSeq" id="WP_388018187.1">
    <property type="nucleotide sequence ID" value="NZ_JBHUDT010000003.1"/>
</dbReference>
<comment type="caution">
    <text evidence="2">The sequence shown here is derived from an EMBL/GenBank/DDBJ whole genome shotgun (WGS) entry which is preliminary data.</text>
</comment>
<proteinExistence type="predicted"/>
<evidence type="ECO:0008006" key="4">
    <source>
        <dbReference type="Google" id="ProtNLM"/>
    </source>
</evidence>
<reference evidence="3" key="1">
    <citation type="journal article" date="2019" name="Int. J. Syst. Evol. Microbiol.">
        <title>The Global Catalogue of Microorganisms (GCM) 10K type strain sequencing project: providing services to taxonomists for standard genome sequencing and annotation.</title>
        <authorList>
            <consortium name="The Broad Institute Genomics Platform"/>
            <consortium name="The Broad Institute Genome Sequencing Center for Infectious Disease"/>
            <person name="Wu L."/>
            <person name="Ma J."/>
        </authorList>
    </citation>
    <scope>NUCLEOTIDE SEQUENCE [LARGE SCALE GENOMIC DNA]</scope>
    <source>
        <strain evidence="3">KCTC 42903</strain>
    </source>
</reference>
<dbReference type="EMBL" id="JBHULK010000003">
    <property type="protein sequence ID" value="MFD2535535.1"/>
    <property type="molecule type" value="Genomic_DNA"/>
</dbReference>
<evidence type="ECO:0000256" key="1">
    <source>
        <dbReference type="SAM" id="SignalP"/>
    </source>
</evidence>
<dbReference type="Proteomes" id="UP001597441">
    <property type="component" value="Unassembled WGS sequence"/>
</dbReference>